<evidence type="ECO:0008006" key="3">
    <source>
        <dbReference type="Google" id="ProtNLM"/>
    </source>
</evidence>
<gene>
    <name evidence="1" type="ORF">KX928_03530</name>
</gene>
<dbReference type="Proteomes" id="UP001138661">
    <property type="component" value="Unassembled WGS sequence"/>
</dbReference>
<reference evidence="1" key="1">
    <citation type="submission" date="2021-07" db="EMBL/GenBank/DDBJ databases">
        <title>Roseobacter insulae sp. nov., isolated from a tidal flat.</title>
        <authorList>
            <person name="Park S."/>
            <person name="Yoon J.-H."/>
        </authorList>
    </citation>
    <scope>NUCLEOTIDE SEQUENCE</scope>
    <source>
        <strain evidence="1">YSTF-M11</strain>
    </source>
</reference>
<organism evidence="1 2">
    <name type="scientific">Roseobacter insulae</name>
    <dbReference type="NCBI Taxonomy" id="2859783"/>
    <lineage>
        <taxon>Bacteria</taxon>
        <taxon>Pseudomonadati</taxon>
        <taxon>Pseudomonadota</taxon>
        <taxon>Alphaproteobacteria</taxon>
        <taxon>Rhodobacterales</taxon>
        <taxon>Roseobacteraceae</taxon>
        <taxon>Roseobacter</taxon>
    </lineage>
</organism>
<comment type="caution">
    <text evidence="1">The sequence shown here is derived from an EMBL/GenBank/DDBJ whole genome shotgun (WGS) entry which is preliminary data.</text>
</comment>
<protein>
    <recommendedName>
        <fullName evidence="3">PAS fold-4 domain-containing protein</fullName>
    </recommendedName>
</protein>
<evidence type="ECO:0000313" key="2">
    <source>
        <dbReference type="Proteomes" id="UP001138661"/>
    </source>
</evidence>
<keyword evidence="2" id="KW-1185">Reference proteome</keyword>
<proteinExistence type="predicted"/>
<sequence length="239" mass="26332">MFETQSADQLAALLDHFSVPMFAAERSNGEDFFKIVCTNEAHATATGLLSTSLRDVSIRDILPEPEALNVNGKYSQCADLHSDIRYFETLTMPQGIQHWDTSIQHVPLKSGGDRIIGTAFQVTSDRYADGNQITFDNIRFFSSLADMQLQNLVSMFEAARDQGLFSDDSAGRVTRLCGICRTVQRSVEDIKEAVQTANPAKPVPKEAHLMVKSSGHGDLMQELGGSTLRALFESAQDQI</sequence>
<dbReference type="RefSeq" id="WP_219498992.1">
    <property type="nucleotide sequence ID" value="NZ_JAHXDN010000001.1"/>
</dbReference>
<evidence type="ECO:0000313" key="1">
    <source>
        <dbReference type="EMBL" id="MBW4706852.1"/>
    </source>
</evidence>
<dbReference type="AlphaFoldDB" id="A0A9X1FSK5"/>
<accession>A0A9X1FSK5</accession>
<name>A0A9X1FSK5_9RHOB</name>
<dbReference type="EMBL" id="JAHXDN010000001">
    <property type="protein sequence ID" value="MBW4706852.1"/>
    <property type="molecule type" value="Genomic_DNA"/>
</dbReference>